<dbReference type="InterPro" id="IPR019099">
    <property type="entry name" value="Uncharacterised_PGPGW_TM"/>
</dbReference>
<dbReference type="RefSeq" id="WP_290317401.1">
    <property type="nucleotide sequence ID" value="NZ_JAUFPN010000148.1"/>
</dbReference>
<evidence type="ECO:0000313" key="3">
    <source>
        <dbReference type="Proteomes" id="UP001529369"/>
    </source>
</evidence>
<evidence type="ECO:0000256" key="1">
    <source>
        <dbReference type="SAM" id="Phobius"/>
    </source>
</evidence>
<dbReference type="EMBL" id="JAUFPN010000148">
    <property type="protein sequence ID" value="MDN3565558.1"/>
    <property type="molecule type" value="Genomic_DNA"/>
</dbReference>
<keyword evidence="1" id="KW-0472">Membrane</keyword>
<comment type="caution">
    <text evidence="2">The sequence shown here is derived from an EMBL/GenBank/DDBJ whole genome shotgun (WGS) entry which is preliminary data.</text>
</comment>
<dbReference type="Pfam" id="PF09656">
    <property type="entry name" value="PGPGW"/>
    <property type="match status" value="1"/>
</dbReference>
<protein>
    <submittedName>
        <fullName evidence="2">PGPGW domain-containing protein</fullName>
    </submittedName>
</protein>
<sequence length="87" mass="9751">MPSWQRKVAGLGLLVLGVAGLVLPILQGVLFLALGLFVLRDQYPWARRHMGKLEARWPKQVAQVAAMEGRIIGWGQRQGARLRRLLP</sequence>
<keyword evidence="1" id="KW-1133">Transmembrane helix</keyword>
<proteinExistence type="predicted"/>
<keyword evidence="1" id="KW-0812">Transmembrane</keyword>
<accession>A0ABT8A7R7</accession>
<organism evidence="2 3">
    <name type="scientific">Paeniroseomonas aquatica</name>
    <dbReference type="NCBI Taxonomy" id="373043"/>
    <lineage>
        <taxon>Bacteria</taxon>
        <taxon>Pseudomonadati</taxon>
        <taxon>Pseudomonadota</taxon>
        <taxon>Alphaproteobacteria</taxon>
        <taxon>Acetobacterales</taxon>
        <taxon>Acetobacteraceae</taxon>
        <taxon>Paeniroseomonas</taxon>
    </lineage>
</organism>
<name>A0ABT8A7R7_9PROT</name>
<gene>
    <name evidence="2" type="ORF">QWZ14_14415</name>
</gene>
<feature type="transmembrane region" description="Helical" evidence="1">
    <location>
        <begin position="12"/>
        <end position="39"/>
    </location>
</feature>
<keyword evidence="3" id="KW-1185">Reference proteome</keyword>
<evidence type="ECO:0000313" key="2">
    <source>
        <dbReference type="EMBL" id="MDN3565558.1"/>
    </source>
</evidence>
<reference evidence="3" key="1">
    <citation type="journal article" date="2019" name="Int. J. Syst. Evol. Microbiol.">
        <title>The Global Catalogue of Microorganisms (GCM) 10K type strain sequencing project: providing services to taxonomists for standard genome sequencing and annotation.</title>
        <authorList>
            <consortium name="The Broad Institute Genomics Platform"/>
            <consortium name="The Broad Institute Genome Sequencing Center for Infectious Disease"/>
            <person name="Wu L."/>
            <person name="Ma J."/>
        </authorList>
    </citation>
    <scope>NUCLEOTIDE SEQUENCE [LARGE SCALE GENOMIC DNA]</scope>
    <source>
        <strain evidence="3">CECT 7131</strain>
    </source>
</reference>
<dbReference type="Proteomes" id="UP001529369">
    <property type="component" value="Unassembled WGS sequence"/>
</dbReference>